<keyword evidence="2" id="KW-1185">Reference proteome</keyword>
<proteinExistence type="predicted"/>
<comment type="caution">
    <text evidence="1">The sequence shown here is derived from an EMBL/GenBank/DDBJ whole genome shotgun (WGS) entry which is preliminary data.</text>
</comment>
<dbReference type="AlphaFoldDB" id="A0A7W0HP57"/>
<reference evidence="1 2" key="1">
    <citation type="submission" date="2020-07" db="EMBL/GenBank/DDBJ databases">
        <title>Genomic Encyclopedia of Type Strains, Phase IV (KMG-IV): sequencing the most valuable type-strain genomes for metagenomic binning, comparative biology and taxonomic classification.</title>
        <authorList>
            <person name="Goeker M."/>
        </authorList>
    </citation>
    <scope>NUCLEOTIDE SEQUENCE [LARGE SCALE GENOMIC DNA]</scope>
    <source>
        <strain evidence="1 2">DSM 45533</strain>
    </source>
</reference>
<sequence>MSQLARRIAAVCREMERDDLREIVAERDAGALLDRILAALAPGGDTTTLERDLDDLDAHLVAYGIPGGLVPPRWRAYRPSPVAADGPRPKITVWACPTASCARWLPVAGAVPRCSVRDVPLVEKEISA</sequence>
<accession>A0A7W0HP57</accession>
<gene>
    <name evidence="1" type="ORF">HNR30_001840</name>
</gene>
<dbReference type="EMBL" id="JACDUR010000002">
    <property type="protein sequence ID" value="MBA2890499.1"/>
    <property type="molecule type" value="Genomic_DNA"/>
</dbReference>
<evidence type="ECO:0000313" key="2">
    <source>
        <dbReference type="Proteomes" id="UP000530928"/>
    </source>
</evidence>
<organism evidence="1 2">
    <name type="scientific">Nonomuraea soli</name>
    <dbReference type="NCBI Taxonomy" id="1032476"/>
    <lineage>
        <taxon>Bacteria</taxon>
        <taxon>Bacillati</taxon>
        <taxon>Actinomycetota</taxon>
        <taxon>Actinomycetes</taxon>
        <taxon>Streptosporangiales</taxon>
        <taxon>Streptosporangiaceae</taxon>
        <taxon>Nonomuraea</taxon>
    </lineage>
</organism>
<protein>
    <submittedName>
        <fullName evidence="1">Uncharacterized protein</fullName>
    </submittedName>
</protein>
<evidence type="ECO:0000313" key="1">
    <source>
        <dbReference type="EMBL" id="MBA2890499.1"/>
    </source>
</evidence>
<name>A0A7W0HP57_9ACTN</name>
<dbReference type="Proteomes" id="UP000530928">
    <property type="component" value="Unassembled WGS sequence"/>
</dbReference>